<evidence type="ECO:0000256" key="5">
    <source>
        <dbReference type="ARBA" id="ARBA00022843"/>
    </source>
</evidence>
<dbReference type="GO" id="GO:0042176">
    <property type="term" value="P:regulation of protein catabolic process"/>
    <property type="evidence" value="ECO:0007669"/>
    <property type="project" value="UniProtKB-UniRule"/>
</dbReference>
<evidence type="ECO:0000259" key="14">
    <source>
        <dbReference type="Pfam" id="PF21505"/>
    </source>
</evidence>
<keyword evidence="2" id="KW-1017">Isopeptide bond</keyword>
<evidence type="ECO:0000259" key="13">
    <source>
        <dbReference type="Pfam" id="PF18004"/>
    </source>
</evidence>
<keyword evidence="12" id="KW-1133">Transmembrane helix</keyword>
<dbReference type="PIRSF" id="PIRSF015947">
    <property type="entry name" value="26S_Psome_Rpn2"/>
    <property type="match status" value="1"/>
</dbReference>
<feature type="transmembrane region" description="Helical" evidence="12">
    <location>
        <begin position="781"/>
        <end position="802"/>
    </location>
</feature>
<dbReference type="InterPro" id="IPR011989">
    <property type="entry name" value="ARM-like"/>
</dbReference>
<comment type="caution">
    <text evidence="15">The sequence shown here is derived from an EMBL/GenBank/DDBJ whole genome shotgun (WGS) entry which is preliminary data.</text>
</comment>
<dbReference type="PANTHER" id="PTHR10943:SF2">
    <property type="entry name" value="26S PROTEASOME NON-ATPASE REGULATORY SUBUNIT 1"/>
    <property type="match status" value="1"/>
</dbReference>
<evidence type="ECO:0000256" key="7">
    <source>
        <dbReference type="ARBA" id="ARBA00022990"/>
    </source>
</evidence>
<keyword evidence="3" id="KW-0597">Phosphoprotein</keyword>
<keyword evidence="12" id="KW-0472">Membrane</keyword>
<dbReference type="InterPro" id="IPR048570">
    <property type="entry name" value="PSMD1_RPN2_N"/>
</dbReference>
<organism evidence="15 16">
    <name type="scientific">Heracleum sosnowskyi</name>
    <dbReference type="NCBI Taxonomy" id="360622"/>
    <lineage>
        <taxon>Eukaryota</taxon>
        <taxon>Viridiplantae</taxon>
        <taxon>Streptophyta</taxon>
        <taxon>Embryophyta</taxon>
        <taxon>Tracheophyta</taxon>
        <taxon>Spermatophyta</taxon>
        <taxon>Magnoliopsida</taxon>
        <taxon>eudicotyledons</taxon>
        <taxon>Gunneridae</taxon>
        <taxon>Pentapetalae</taxon>
        <taxon>asterids</taxon>
        <taxon>campanulids</taxon>
        <taxon>Apiales</taxon>
        <taxon>Apiaceae</taxon>
        <taxon>Apioideae</taxon>
        <taxon>apioid superclade</taxon>
        <taxon>Tordylieae</taxon>
        <taxon>Tordyliinae</taxon>
        <taxon>Heracleum</taxon>
    </lineage>
</organism>
<dbReference type="SUPFAM" id="SSF48371">
    <property type="entry name" value="ARM repeat"/>
    <property type="match status" value="1"/>
</dbReference>
<feature type="domain" description="26S proteasome regulatory subunit RPN2 C-terminal" evidence="13">
    <location>
        <begin position="797"/>
        <end position="953"/>
    </location>
</feature>
<dbReference type="Proteomes" id="UP001237642">
    <property type="component" value="Unassembled WGS sequence"/>
</dbReference>
<evidence type="ECO:0000256" key="11">
    <source>
        <dbReference type="SAM" id="MobiDB-lite"/>
    </source>
</evidence>
<keyword evidence="7" id="KW-0007">Acetylation</keyword>
<evidence type="ECO:0000256" key="9">
    <source>
        <dbReference type="ARBA" id="ARBA00061931"/>
    </source>
</evidence>
<feature type="compositionally biased region" description="Basic and acidic residues" evidence="11">
    <location>
        <begin position="855"/>
        <end position="865"/>
    </location>
</feature>
<feature type="region of interest" description="Disordered" evidence="11">
    <location>
        <begin position="853"/>
        <end position="889"/>
    </location>
</feature>
<evidence type="ECO:0000256" key="4">
    <source>
        <dbReference type="ARBA" id="ARBA00022737"/>
    </source>
</evidence>
<feature type="compositionally biased region" description="Pro residues" evidence="11">
    <location>
        <begin position="987"/>
        <end position="996"/>
    </location>
</feature>
<dbReference type="GO" id="GO:0005634">
    <property type="term" value="C:nucleus"/>
    <property type="evidence" value="ECO:0007669"/>
    <property type="project" value="TreeGrafter"/>
</dbReference>
<reference evidence="15" key="2">
    <citation type="submission" date="2023-05" db="EMBL/GenBank/DDBJ databases">
        <authorList>
            <person name="Schelkunov M.I."/>
        </authorList>
    </citation>
    <scope>NUCLEOTIDE SEQUENCE</scope>
    <source>
        <strain evidence="15">Hsosn_3</strain>
        <tissue evidence="15">Leaf</tissue>
    </source>
</reference>
<keyword evidence="5" id="KW-0832">Ubl conjugation</keyword>
<dbReference type="AlphaFoldDB" id="A0AAD8MYS9"/>
<dbReference type="FunFam" id="1.25.10.10:FF:000048">
    <property type="entry name" value="26S proteasome non-ATPase regulatory subunit 1 homolog"/>
    <property type="match status" value="1"/>
</dbReference>
<evidence type="ECO:0000256" key="6">
    <source>
        <dbReference type="ARBA" id="ARBA00022942"/>
    </source>
</evidence>
<feature type="compositionally biased region" description="Polar residues" evidence="11">
    <location>
        <begin position="958"/>
        <end position="977"/>
    </location>
</feature>
<keyword evidence="6 10" id="KW-0647">Proteasome</keyword>
<reference evidence="15" key="1">
    <citation type="submission" date="2023-02" db="EMBL/GenBank/DDBJ databases">
        <title>Genome of toxic invasive species Heracleum sosnowskyi carries increased number of genes despite the absence of recent whole-genome duplications.</title>
        <authorList>
            <person name="Schelkunov M."/>
            <person name="Shtratnikova V."/>
            <person name="Makarenko M."/>
            <person name="Klepikova A."/>
            <person name="Omelchenko D."/>
            <person name="Novikova G."/>
            <person name="Obukhova E."/>
            <person name="Bogdanov V."/>
            <person name="Penin A."/>
            <person name="Logacheva M."/>
        </authorList>
    </citation>
    <scope>NUCLEOTIDE SEQUENCE</scope>
    <source>
        <strain evidence="15">Hsosn_3</strain>
        <tissue evidence="15">Leaf</tissue>
    </source>
</reference>
<gene>
    <name evidence="15" type="ORF">POM88_017955</name>
</gene>
<dbReference type="Pfam" id="PF21505">
    <property type="entry name" value="RPN2_N"/>
    <property type="match status" value="1"/>
</dbReference>
<feature type="region of interest" description="Disordered" evidence="11">
    <location>
        <begin position="277"/>
        <end position="322"/>
    </location>
</feature>
<feature type="region of interest" description="Disordered" evidence="11">
    <location>
        <begin position="953"/>
        <end position="996"/>
    </location>
</feature>
<comment type="function">
    <text evidence="8">Acts as a regulatory subunit of the 26 proteasome which is involved in the ATP-dependent degradation of ubiquitinated proteins.</text>
</comment>
<dbReference type="GO" id="GO:0034515">
    <property type="term" value="C:proteasome storage granule"/>
    <property type="evidence" value="ECO:0007669"/>
    <property type="project" value="TreeGrafter"/>
</dbReference>
<evidence type="ECO:0000256" key="10">
    <source>
        <dbReference type="PIRNR" id="PIRNR015947"/>
    </source>
</evidence>
<keyword evidence="4" id="KW-0677">Repeat</keyword>
<dbReference type="Pfam" id="PF01851">
    <property type="entry name" value="PC_rep"/>
    <property type="match status" value="1"/>
</dbReference>
<evidence type="ECO:0000256" key="1">
    <source>
        <dbReference type="ARBA" id="ARBA00006308"/>
    </source>
</evidence>
<feature type="domain" description="26S proteasome non-ATPase regulatory subunit 1/RPN2 N-terminal" evidence="14">
    <location>
        <begin position="6"/>
        <end position="276"/>
    </location>
</feature>
<dbReference type="InterPro" id="IPR002015">
    <property type="entry name" value="Proteasome/cyclosome_rpt"/>
</dbReference>
<protein>
    <recommendedName>
        <fullName evidence="10">26S proteasome non-ATPase regulatory subunit 1 homolog</fullName>
    </recommendedName>
</protein>
<keyword evidence="12" id="KW-0812">Transmembrane</keyword>
<dbReference type="InterPro" id="IPR016642">
    <property type="entry name" value="26S_Psome_Rpn2"/>
</dbReference>
<comment type="similarity">
    <text evidence="1 10">Belongs to the proteasome subunit S1 family.</text>
</comment>
<sequence>MAMTVTSAGGLLAMLNETHPSLKLHALSNLNAFVDYFWPEISTSVPTIESLYEDEEFDQRQLAALLVSKVFYYLGELNDSLSYALGAGPLFDVSEDTDYVHTLLAKAIDEYASLRNKAAESKDAGDIDLRLEAIVERMLDKCILDGRYQQAIGMAIECRRLDKLEEAITKSDNVHATLSYCSSISHSFVNRREYRHEVLNLLVKVFKKMPSPDYLSICQCLMFLDEPMGVASILEKLLRSEDKNDALLAFQVAFDLIENEHQAFLLNVRDRLSQPKYIPSEPVQPASAETESAPDANAATSEDTQMEDGNQTAAGSSPVVDPKEATYAERLTKLKGILSGETSIQLTLQFLYSHNKSDLLILKTIKQSVEMRNSVCHSATIYANAIMHAGTTVDTFLRENLDWLSRATNWAKFSATAGLGVIHRGHLQQGRSLMAPYLPQGGSGGGSPYSEGGALYALGLIHANHGEDIKQFLRDSLRSTNVEVIQHGACLGLGLAALGTADEDVFDDIKNVLYTDSAVAGEAAGISMGLLMVGTASEKAAEILAYAHETQHEKIIRGLALGIALTVYGREEEADTLIEQMTRDQDPIIRYGGMYALALAYSGTANNKAIRQLLHFAVSDVSDDVRRTAVLALGFVLYSEPEQTPRIVSLLSESYNPHVRYGAALAVGISCAGTGLSEAISLLEPLTSDVVDFVRQGALIAMAMVMVQITEASDSRVGAFRRQLEKIILDKHEDTMSKMGAILASGILDAGGRNVTIKLLSKTRHDKMTAVVGLAVFTQFWYWYPLIYFISLAFSPTALIGLNYDLKVPRFEFLSHAKPSLFEYPRPTTVATTASAVKLPTAVLSTSARAKARASKKEADQKSIAEKSSGAESTSGKGKPSSDKDGDSMQVDVPIEKKAEVEPSFEILTNPARVVPAQEKYIKFLEDGRYTPVKSAASGFVLLKDLHPTEPEVLSLTDAPSSNASTGGSVVNTQGSAASMAVDEEPQPPQPFEYTS</sequence>
<evidence type="ECO:0000313" key="16">
    <source>
        <dbReference type="Proteomes" id="UP001237642"/>
    </source>
</evidence>
<dbReference type="Pfam" id="PF13646">
    <property type="entry name" value="HEAT_2"/>
    <property type="match status" value="1"/>
</dbReference>
<evidence type="ECO:0000256" key="3">
    <source>
        <dbReference type="ARBA" id="ARBA00022553"/>
    </source>
</evidence>
<dbReference type="GO" id="GO:0043161">
    <property type="term" value="P:proteasome-mediated ubiquitin-dependent protein catabolic process"/>
    <property type="evidence" value="ECO:0007669"/>
    <property type="project" value="TreeGrafter"/>
</dbReference>
<evidence type="ECO:0000256" key="12">
    <source>
        <dbReference type="SAM" id="Phobius"/>
    </source>
</evidence>
<evidence type="ECO:0000313" key="15">
    <source>
        <dbReference type="EMBL" id="KAK1389777.1"/>
    </source>
</evidence>
<evidence type="ECO:0000256" key="8">
    <source>
        <dbReference type="ARBA" id="ARBA00057191"/>
    </source>
</evidence>
<keyword evidence="16" id="KW-1185">Reference proteome</keyword>
<dbReference type="InterPro" id="IPR040623">
    <property type="entry name" value="RPN2_C"/>
</dbReference>
<dbReference type="Pfam" id="PF18004">
    <property type="entry name" value="RPN2_C"/>
    <property type="match status" value="1"/>
</dbReference>
<proteinExistence type="inferred from homology"/>
<name>A0AAD8MYS9_9APIA</name>
<comment type="subunit">
    <text evidence="9">Component of the 19S regulatory particle (RP/PA700) base subcomplex of the 26S proteasome. The 26S proteasome is composed of a core protease (CP), known as the 20S proteasome, capped at one or both ends by the 19S regulatory particle (RP/PA700). The RP/PA700 complex is composed of at least 17 different subunits in two subcomplexes, the base and the lid, which form the portions proximal and distal to the 20S proteolytic core, respectively.</text>
</comment>
<dbReference type="Gene3D" id="1.25.10.10">
    <property type="entry name" value="Leucine-rich Repeat Variant"/>
    <property type="match status" value="1"/>
</dbReference>
<feature type="compositionally biased region" description="Polar residues" evidence="11">
    <location>
        <begin position="298"/>
        <end position="315"/>
    </location>
</feature>
<dbReference type="GO" id="GO:0030234">
    <property type="term" value="F:enzyme regulator activity"/>
    <property type="evidence" value="ECO:0007669"/>
    <property type="project" value="UniProtKB-UniRule"/>
</dbReference>
<dbReference type="GO" id="GO:0008540">
    <property type="term" value="C:proteasome regulatory particle, base subcomplex"/>
    <property type="evidence" value="ECO:0007669"/>
    <property type="project" value="UniProtKB-UniRule"/>
</dbReference>
<accession>A0AAD8MYS9</accession>
<evidence type="ECO:0000256" key="2">
    <source>
        <dbReference type="ARBA" id="ARBA00022499"/>
    </source>
</evidence>
<dbReference type="InterPro" id="IPR016024">
    <property type="entry name" value="ARM-type_fold"/>
</dbReference>
<dbReference type="EMBL" id="JAUIZM010000004">
    <property type="protein sequence ID" value="KAK1389777.1"/>
    <property type="molecule type" value="Genomic_DNA"/>
</dbReference>
<dbReference type="PANTHER" id="PTHR10943">
    <property type="entry name" value="26S PROTEASOME NON-ATPASE REGULATORY SUBUNIT"/>
    <property type="match status" value="1"/>
</dbReference>
<comment type="function">
    <text evidence="10">Acts as a regulatory subunit of the 26S proteasome which is involved in the ATP-dependent degradation of ubiquitinated proteins.</text>
</comment>